<dbReference type="RefSeq" id="XP_066069664.1">
    <property type="nucleotide sequence ID" value="XM_066213567.1"/>
</dbReference>
<dbReference type="SMART" id="SM01155">
    <property type="entry name" value="DUF1713"/>
    <property type="match status" value="1"/>
</dbReference>
<evidence type="ECO:0000313" key="3">
    <source>
        <dbReference type="EMBL" id="WVN88964.1"/>
    </source>
</evidence>
<dbReference type="VEuPathDB" id="FungiDB:L203_06486"/>
<feature type="region of interest" description="Disordered" evidence="1">
    <location>
        <begin position="277"/>
        <end position="310"/>
    </location>
</feature>
<protein>
    <recommendedName>
        <fullName evidence="2">Ribosomal protein mS38 C-terminal domain-containing protein</fullName>
    </recommendedName>
</protein>
<proteinExistence type="predicted"/>
<feature type="compositionally biased region" description="Basic residues" evidence="1">
    <location>
        <begin position="282"/>
        <end position="310"/>
    </location>
</feature>
<reference evidence="3" key="2">
    <citation type="journal article" date="2022" name="Elife">
        <title>Obligate sexual reproduction of a homothallic fungus closely related to the Cryptococcus pathogenic species complex.</title>
        <authorList>
            <person name="Passer A.R."/>
            <person name="Clancey S.A."/>
            <person name="Shea T."/>
            <person name="David-Palma M."/>
            <person name="Averette A.F."/>
            <person name="Boekhout T."/>
            <person name="Porcel B.M."/>
            <person name="Nowrousian M."/>
            <person name="Cuomo C.A."/>
            <person name="Sun S."/>
            <person name="Heitman J."/>
            <person name="Coelho M.A."/>
        </authorList>
    </citation>
    <scope>NUCLEOTIDE SEQUENCE</scope>
    <source>
        <strain evidence="3">CBS 7841</strain>
    </source>
</reference>
<reference evidence="3" key="3">
    <citation type="submission" date="2024-01" db="EMBL/GenBank/DDBJ databases">
        <authorList>
            <person name="Coelho M.A."/>
            <person name="David-Palma M."/>
            <person name="Shea T."/>
            <person name="Sun S."/>
            <person name="Cuomo C.A."/>
            <person name="Heitman J."/>
        </authorList>
    </citation>
    <scope>NUCLEOTIDE SEQUENCE</scope>
    <source>
        <strain evidence="3">CBS 7841</strain>
    </source>
</reference>
<accession>A0A1E3HHA2</accession>
<organism evidence="3 4">
    <name type="scientific">Cryptococcus depauperatus CBS 7841</name>
    <dbReference type="NCBI Taxonomy" id="1295531"/>
    <lineage>
        <taxon>Eukaryota</taxon>
        <taxon>Fungi</taxon>
        <taxon>Dikarya</taxon>
        <taxon>Basidiomycota</taxon>
        <taxon>Agaricomycotina</taxon>
        <taxon>Tremellomycetes</taxon>
        <taxon>Tremellales</taxon>
        <taxon>Cryptococcaceae</taxon>
        <taxon>Cryptococcus</taxon>
    </lineage>
</organism>
<dbReference type="GeneID" id="91088389"/>
<reference evidence="3" key="1">
    <citation type="submission" date="2016-06" db="EMBL/GenBank/DDBJ databases">
        <authorList>
            <person name="Cuomo C."/>
            <person name="Litvintseva A."/>
            <person name="Heitman J."/>
            <person name="Chen Y."/>
            <person name="Sun S."/>
            <person name="Springer D."/>
            <person name="Dromer F."/>
            <person name="Young S."/>
            <person name="Zeng Q."/>
            <person name="Chapman S."/>
            <person name="Gujja S."/>
            <person name="Saif S."/>
            <person name="Birren B."/>
        </authorList>
    </citation>
    <scope>NUCLEOTIDE SEQUENCE</scope>
    <source>
        <strain evidence="3">CBS 7841</strain>
    </source>
</reference>
<feature type="domain" description="Ribosomal protein mS38 C-terminal" evidence="2">
    <location>
        <begin position="277"/>
        <end position="310"/>
    </location>
</feature>
<dbReference type="AlphaFoldDB" id="A0A1E3HHA2"/>
<dbReference type="Pfam" id="PF08213">
    <property type="entry name" value="COX24_C"/>
    <property type="match status" value="1"/>
</dbReference>
<evidence type="ECO:0000259" key="2">
    <source>
        <dbReference type="SMART" id="SM01155"/>
    </source>
</evidence>
<evidence type="ECO:0000256" key="1">
    <source>
        <dbReference type="SAM" id="MobiDB-lite"/>
    </source>
</evidence>
<name>A0A1E3HHA2_9TREE</name>
<sequence length="310" mass="34640">MILRRLYSSIPSPGATSPAALSHPIPTSRPQTRGRIRPRLALPKPSPRSRHSTTIAKPIRLVGAGRGRKPRYSWIQSRSDVVGSSYPLVPEPQAVEGSIPCTPRLSFTHPVPASNHVNDFQPIYIYPEQFKLHNAFTHPSHPLPLYLGTKIYTQPPASSSSEQDIFTAPTSKLRKSKDGGTLAEHLTVAGFVSAEFASETDLEVSEMEFPSVTTLFENRAASLKASNSEEWENTLAILEGKRNEKIELIEKKDANLEEVVADLSQVLAQMDMNEEIGMDSVRRKRRKKISKHKHKKRRKATRALRKKLGK</sequence>
<dbReference type="Proteomes" id="UP000094043">
    <property type="component" value="Chromosome 5"/>
</dbReference>
<dbReference type="InterPro" id="IPR013177">
    <property type="entry name" value="Ribosomal_mS38_C"/>
</dbReference>
<keyword evidence="4" id="KW-1185">Reference proteome</keyword>
<evidence type="ECO:0000313" key="4">
    <source>
        <dbReference type="Proteomes" id="UP000094043"/>
    </source>
</evidence>
<dbReference type="EMBL" id="CP143788">
    <property type="protein sequence ID" value="WVN88964.1"/>
    <property type="molecule type" value="Genomic_DNA"/>
</dbReference>
<dbReference type="KEGG" id="cdep:91088389"/>
<gene>
    <name evidence="3" type="ORF">L203_104179</name>
</gene>
<feature type="region of interest" description="Disordered" evidence="1">
    <location>
        <begin position="12"/>
        <end position="54"/>
    </location>
</feature>
<dbReference type="OrthoDB" id="2564557at2759"/>